<comment type="caution">
    <text evidence="1">The sequence shown here is derived from an EMBL/GenBank/DDBJ whole genome shotgun (WGS) entry which is preliminary data.</text>
</comment>
<organism evidence="1 2">
    <name type="scientific">Novipirellula artificiosorum</name>
    <dbReference type="NCBI Taxonomy" id="2528016"/>
    <lineage>
        <taxon>Bacteria</taxon>
        <taxon>Pseudomonadati</taxon>
        <taxon>Planctomycetota</taxon>
        <taxon>Planctomycetia</taxon>
        <taxon>Pirellulales</taxon>
        <taxon>Pirellulaceae</taxon>
        <taxon>Novipirellula</taxon>
    </lineage>
</organism>
<accession>A0A5C6CIL3</accession>
<reference evidence="1 2" key="1">
    <citation type="submission" date="2019-02" db="EMBL/GenBank/DDBJ databases">
        <title>Deep-cultivation of Planctomycetes and their phenomic and genomic characterization uncovers novel biology.</title>
        <authorList>
            <person name="Wiegand S."/>
            <person name="Jogler M."/>
            <person name="Boedeker C."/>
            <person name="Pinto D."/>
            <person name="Vollmers J."/>
            <person name="Rivas-Marin E."/>
            <person name="Kohn T."/>
            <person name="Peeters S.H."/>
            <person name="Heuer A."/>
            <person name="Rast P."/>
            <person name="Oberbeckmann S."/>
            <person name="Bunk B."/>
            <person name="Jeske O."/>
            <person name="Meyerdierks A."/>
            <person name="Storesund J.E."/>
            <person name="Kallscheuer N."/>
            <person name="Luecker S."/>
            <person name="Lage O.M."/>
            <person name="Pohl T."/>
            <person name="Merkel B.J."/>
            <person name="Hornburger P."/>
            <person name="Mueller R.-W."/>
            <person name="Bruemmer F."/>
            <person name="Labrenz M."/>
            <person name="Spormann A.M."/>
            <person name="Op Den Camp H."/>
            <person name="Overmann J."/>
            <person name="Amann R."/>
            <person name="Jetten M.S.M."/>
            <person name="Mascher T."/>
            <person name="Medema M.H."/>
            <person name="Devos D.P."/>
            <person name="Kaster A.-K."/>
            <person name="Ovreas L."/>
            <person name="Rohde M."/>
            <person name="Galperin M.Y."/>
            <person name="Jogler C."/>
        </authorList>
    </citation>
    <scope>NUCLEOTIDE SEQUENCE [LARGE SCALE GENOMIC DNA]</scope>
    <source>
        <strain evidence="1 2">Poly41</strain>
    </source>
</reference>
<keyword evidence="2" id="KW-1185">Reference proteome</keyword>
<evidence type="ECO:0000313" key="2">
    <source>
        <dbReference type="Proteomes" id="UP000319143"/>
    </source>
</evidence>
<dbReference type="EMBL" id="SJPV01000044">
    <property type="protein sequence ID" value="TWU23507.1"/>
    <property type="molecule type" value="Genomic_DNA"/>
</dbReference>
<protein>
    <submittedName>
        <fullName evidence="1">Uncharacterized protein</fullName>
    </submittedName>
</protein>
<proteinExistence type="predicted"/>
<dbReference type="AlphaFoldDB" id="A0A5C6CIL3"/>
<evidence type="ECO:0000313" key="1">
    <source>
        <dbReference type="EMBL" id="TWU23507.1"/>
    </source>
</evidence>
<name>A0A5C6CIL3_9BACT</name>
<dbReference type="RefSeq" id="WP_146531727.1">
    <property type="nucleotide sequence ID" value="NZ_SJPV01000044.1"/>
</dbReference>
<sequence length="192" mass="21253">MRKRLLAILGILVVAGMAFGAGLVSQRYYQLLAIAESVNVIVGSAEQPPELETFAFPNSELRSKSSSGGVSNQQGIIIHNPQVGMWTTADSFEDVLVHYARTMGFEKETNIEKRQSMTNTVSFLDIGGADASSKALIRDNSKPELSGYPPPMRSVRVECLIRRKRTYHVNVILSRADDDQLTHIIVLFDPLF</sequence>
<gene>
    <name evidence="1" type="ORF">Poly41_71070</name>
</gene>
<dbReference type="Proteomes" id="UP000319143">
    <property type="component" value="Unassembled WGS sequence"/>
</dbReference>